<dbReference type="Proteomes" id="UP001519460">
    <property type="component" value="Unassembled WGS sequence"/>
</dbReference>
<dbReference type="FunFam" id="3.40.605.10:FF:000007">
    <property type="entry name" value="NAD/NADP-dependent betaine aldehyde dehydrogenase"/>
    <property type="match status" value="1"/>
</dbReference>
<comment type="similarity">
    <text evidence="1 5">Belongs to the aldehyde dehydrogenase family.</text>
</comment>
<dbReference type="PROSITE" id="PS00687">
    <property type="entry name" value="ALDEHYDE_DEHYDR_GLU"/>
    <property type="match status" value="1"/>
</dbReference>
<dbReference type="PANTHER" id="PTHR43720">
    <property type="entry name" value="2-AMINOMUCONIC SEMIALDEHYDE DEHYDROGENASE"/>
    <property type="match status" value="1"/>
</dbReference>
<dbReference type="Pfam" id="PF00171">
    <property type="entry name" value="Aldedh"/>
    <property type="match status" value="1"/>
</dbReference>
<name>A0ABD0JM23_9CAEN</name>
<dbReference type="EMBL" id="JACVVK020000391">
    <property type="protein sequence ID" value="KAK7475899.1"/>
    <property type="molecule type" value="Genomic_DNA"/>
</dbReference>
<protein>
    <recommendedName>
        <fullName evidence="6">Aldehyde dehydrogenase domain-containing protein</fullName>
    </recommendedName>
</protein>
<dbReference type="Gene3D" id="3.40.309.10">
    <property type="entry name" value="Aldehyde Dehydrogenase, Chain A, domain 2"/>
    <property type="match status" value="1"/>
</dbReference>
<keyword evidence="8" id="KW-1185">Reference proteome</keyword>
<dbReference type="InterPro" id="IPR016161">
    <property type="entry name" value="Ald_DH/histidinol_DH"/>
</dbReference>
<evidence type="ECO:0000313" key="7">
    <source>
        <dbReference type="EMBL" id="KAK7475899.1"/>
    </source>
</evidence>
<dbReference type="PANTHER" id="PTHR43720:SF2">
    <property type="entry name" value="2-AMINOMUCONIC SEMIALDEHYDE DEHYDROGENASE"/>
    <property type="match status" value="1"/>
</dbReference>
<dbReference type="InterPro" id="IPR015590">
    <property type="entry name" value="Aldehyde_DH_dom"/>
</dbReference>
<dbReference type="AlphaFoldDB" id="A0ABD0JM23"/>
<dbReference type="Gene3D" id="3.40.605.10">
    <property type="entry name" value="Aldehyde Dehydrogenase, Chain A, domain 1"/>
    <property type="match status" value="1"/>
</dbReference>
<feature type="active site" evidence="4">
    <location>
        <position position="261"/>
    </location>
</feature>
<evidence type="ECO:0000256" key="4">
    <source>
        <dbReference type="PROSITE-ProRule" id="PRU10007"/>
    </source>
</evidence>
<evidence type="ECO:0000256" key="1">
    <source>
        <dbReference type="ARBA" id="ARBA00009986"/>
    </source>
</evidence>
<evidence type="ECO:0000256" key="5">
    <source>
        <dbReference type="RuleBase" id="RU003345"/>
    </source>
</evidence>
<dbReference type="SUPFAM" id="SSF53720">
    <property type="entry name" value="ALDH-like"/>
    <property type="match status" value="1"/>
</dbReference>
<evidence type="ECO:0000256" key="2">
    <source>
        <dbReference type="ARBA" id="ARBA00023002"/>
    </source>
</evidence>
<dbReference type="InterPro" id="IPR016162">
    <property type="entry name" value="Ald_DH_N"/>
</dbReference>
<keyword evidence="2 5" id="KW-0560">Oxidoreductase</keyword>
<sequence length="495" mass="53915">MAVQGGQNGLLMVRNFIGGQFVDANSYLDSFDPSTGEVWAKVPDSGQAEVDAAVDAANKAFESHLSSTPCHIGHGGRWRIHTRVADIFESRLDEFAALESRDQGKPLWLASTVDMNRVVHNFRFFATYILHDVNRSRIQEPTGAVQYTVKEPVGVAGLISPWNLPLYLLSFKLAPALAAGNTVVAKPSELTSVTAYKMCEVFIKAGIPAGVVNMVFGLGAKAGASLVSHPQVPLISFTGGTVTAEKIRYTAAQHCKKFSLELGGKNAAVIFSDADLDKCITTTVRSSFLNQGEICLCTSRVYVQRDIYPTFVERFVKEVLKLKVGDPTDPDTFVGALISKEHLAKVLGAIRGAEQAGATIHSQVGDVTEQLPEHCQGGYFMYPSVITDVADDCAAMQEEIFGPVTCVVPFDTEDEVVARVNKVQYGLCGVVWSRDLSRAHRVSRRLQVGTVWVNCWLVRDLNMPFGGVKESGVGREGGHDSLEFYTHEKTICVHL</sequence>
<feature type="domain" description="Aldehyde dehydrogenase" evidence="6">
    <location>
        <begin position="23"/>
        <end position="491"/>
    </location>
</feature>
<evidence type="ECO:0000313" key="8">
    <source>
        <dbReference type="Proteomes" id="UP001519460"/>
    </source>
</evidence>
<organism evidence="7 8">
    <name type="scientific">Batillaria attramentaria</name>
    <dbReference type="NCBI Taxonomy" id="370345"/>
    <lineage>
        <taxon>Eukaryota</taxon>
        <taxon>Metazoa</taxon>
        <taxon>Spiralia</taxon>
        <taxon>Lophotrochozoa</taxon>
        <taxon>Mollusca</taxon>
        <taxon>Gastropoda</taxon>
        <taxon>Caenogastropoda</taxon>
        <taxon>Sorbeoconcha</taxon>
        <taxon>Cerithioidea</taxon>
        <taxon>Batillariidae</taxon>
        <taxon>Batillaria</taxon>
    </lineage>
</organism>
<dbReference type="GO" id="GO:0016491">
    <property type="term" value="F:oxidoreductase activity"/>
    <property type="evidence" value="ECO:0007669"/>
    <property type="project" value="UniProtKB-KW"/>
</dbReference>
<dbReference type="PROSITE" id="PS00070">
    <property type="entry name" value="ALDEHYDE_DEHYDR_CYS"/>
    <property type="match status" value="1"/>
</dbReference>
<dbReference type="CDD" id="cd07093">
    <property type="entry name" value="ALDH_F8_HMSADH"/>
    <property type="match status" value="1"/>
</dbReference>
<proteinExistence type="inferred from homology"/>
<dbReference type="InterPro" id="IPR029510">
    <property type="entry name" value="Ald_DH_CS_GLU"/>
</dbReference>
<dbReference type="InterPro" id="IPR016160">
    <property type="entry name" value="Ald_DH_CS_CYS"/>
</dbReference>
<reference evidence="7 8" key="1">
    <citation type="journal article" date="2023" name="Sci. Data">
        <title>Genome assembly of the Korean intertidal mud-creeper Batillaria attramentaria.</title>
        <authorList>
            <person name="Patra A.K."/>
            <person name="Ho P.T."/>
            <person name="Jun S."/>
            <person name="Lee S.J."/>
            <person name="Kim Y."/>
            <person name="Won Y.J."/>
        </authorList>
    </citation>
    <scope>NUCLEOTIDE SEQUENCE [LARGE SCALE GENOMIC DNA]</scope>
    <source>
        <strain evidence="7">Wonlab-2016</strain>
    </source>
</reference>
<keyword evidence="3" id="KW-0520">NAD</keyword>
<accession>A0ABD0JM23</accession>
<gene>
    <name evidence="7" type="ORF">BaRGS_00032867</name>
</gene>
<dbReference type="InterPro" id="IPR016163">
    <property type="entry name" value="Ald_DH_C"/>
</dbReference>
<evidence type="ECO:0000259" key="6">
    <source>
        <dbReference type="Pfam" id="PF00171"/>
    </source>
</evidence>
<evidence type="ECO:0000256" key="3">
    <source>
        <dbReference type="ARBA" id="ARBA00023027"/>
    </source>
</evidence>
<comment type="caution">
    <text evidence="7">The sequence shown here is derived from an EMBL/GenBank/DDBJ whole genome shotgun (WGS) entry which is preliminary data.</text>
</comment>
<dbReference type="FunFam" id="3.40.309.10:FF:000012">
    <property type="entry name" value="Betaine aldehyde dehydrogenase"/>
    <property type="match status" value="1"/>
</dbReference>